<proteinExistence type="predicted"/>
<organism evidence="1 2">
    <name type="scientific">Forsythia ovata</name>
    <dbReference type="NCBI Taxonomy" id="205694"/>
    <lineage>
        <taxon>Eukaryota</taxon>
        <taxon>Viridiplantae</taxon>
        <taxon>Streptophyta</taxon>
        <taxon>Embryophyta</taxon>
        <taxon>Tracheophyta</taxon>
        <taxon>Spermatophyta</taxon>
        <taxon>Magnoliopsida</taxon>
        <taxon>eudicotyledons</taxon>
        <taxon>Gunneridae</taxon>
        <taxon>Pentapetalae</taxon>
        <taxon>asterids</taxon>
        <taxon>lamiids</taxon>
        <taxon>Lamiales</taxon>
        <taxon>Oleaceae</taxon>
        <taxon>Forsythieae</taxon>
        <taxon>Forsythia</taxon>
    </lineage>
</organism>
<reference evidence="2" key="1">
    <citation type="submission" date="2024-07" db="EMBL/GenBank/DDBJ databases">
        <title>Two chromosome-level genome assemblies of Korean endemic species Abeliophyllum distichum and Forsythia ovata (Oleaceae).</title>
        <authorList>
            <person name="Jang H."/>
        </authorList>
    </citation>
    <scope>NUCLEOTIDE SEQUENCE [LARGE SCALE GENOMIC DNA]</scope>
</reference>
<evidence type="ECO:0000313" key="2">
    <source>
        <dbReference type="Proteomes" id="UP001604277"/>
    </source>
</evidence>
<gene>
    <name evidence="1" type="ORF">Fot_12796</name>
</gene>
<dbReference type="Proteomes" id="UP001604277">
    <property type="component" value="Unassembled WGS sequence"/>
</dbReference>
<sequence>MAAAQLRELAWAELLQYAIVHRASEKIPITRRATRPPLILMVRSLSSPTTTLRSAAEVALSDLATCGPTNSLAARILLSSLLIHCLIQDPGHPEISNLNSSPGIYQKIRGLDVAMNDFALVEVMKARENLASEMR</sequence>
<name>A0ABD1W3T9_9LAMI</name>
<comment type="caution">
    <text evidence="1">The sequence shown here is derived from an EMBL/GenBank/DDBJ whole genome shotgun (WGS) entry which is preliminary data.</text>
</comment>
<dbReference type="EMBL" id="JBFOLJ010000004">
    <property type="protein sequence ID" value="KAL2543563.1"/>
    <property type="molecule type" value="Genomic_DNA"/>
</dbReference>
<evidence type="ECO:0000313" key="1">
    <source>
        <dbReference type="EMBL" id="KAL2543563.1"/>
    </source>
</evidence>
<dbReference type="AlphaFoldDB" id="A0ABD1W3T9"/>
<protein>
    <submittedName>
        <fullName evidence="1">Uncharacterized protein</fullName>
    </submittedName>
</protein>
<keyword evidence="2" id="KW-1185">Reference proteome</keyword>
<accession>A0ABD1W3T9</accession>